<dbReference type="InterPro" id="IPR000531">
    <property type="entry name" value="Beta-barrel_TonB"/>
</dbReference>
<keyword evidence="9 11" id="KW-0472">Membrane</keyword>
<feature type="domain" description="TonB-dependent receptor-like beta-barrel" evidence="14">
    <location>
        <begin position="268"/>
        <end position="730"/>
    </location>
</feature>
<dbReference type="RefSeq" id="WP_279244675.1">
    <property type="nucleotide sequence ID" value="NZ_SHNN01000001.1"/>
</dbReference>
<dbReference type="InterPro" id="IPR012910">
    <property type="entry name" value="Plug_dom"/>
</dbReference>
<dbReference type="SUPFAM" id="SSF56935">
    <property type="entry name" value="Porins"/>
    <property type="match status" value="1"/>
</dbReference>
<keyword evidence="8 12" id="KW-0798">TonB box</keyword>
<evidence type="ECO:0000256" key="3">
    <source>
        <dbReference type="ARBA" id="ARBA00022452"/>
    </source>
</evidence>
<dbReference type="PANTHER" id="PTHR32552">
    <property type="entry name" value="FERRICHROME IRON RECEPTOR-RELATED"/>
    <property type="match status" value="1"/>
</dbReference>
<dbReference type="InterPro" id="IPR036942">
    <property type="entry name" value="Beta-barrel_TonB_sf"/>
</dbReference>
<evidence type="ECO:0000256" key="5">
    <source>
        <dbReference type="ARBA" id="ARBA00022692"/>
    </source>
</evidence>
<keyword evidence="2 11" id="KW-0813">Transport</keyword>
<dbReference type="Gene3D" id="2.40.170.20">
    <property type="entry name" value="TonB-dependent receptor, beta-barrel domain"/>
    <property type="match status" value="1"/>
</dbReference>
<evidence type="ECO:0000256" key="1">
    <source>
        <dbReference type="ARBA" id="ARBA00004571"/>
    </source>
</evidence>
<comment type="caution">
    <text evidence="16">The sequence shown here is derived from an EMBL/GenBank/DDBJ whole genome shotgun (WGS) entry which is preliminary data.</text>
</comment>
<evidence type="ECO:0000313" key="17">
    <source>
        <dbReference type="Proteomes" id="UP001143362"/>
    </source>
</evidence>
<evidence type="ECO:0000256" key="13">
    <source>
        <dbReference type="SAM" id="SignalP"/>
    </source>
</evidence>
<dbReference type="Proteomes" id="UP001143362">
    <property type="component" value="Unassembled WGS sequence"/>
</dbReference>
<evidence type="ECO:0000256" key="8">
    <source>
        <dbReference type="ARBA" id="ARBA00023077"/>
    </source>
</evidence>
<keyword evidence="4" id="KW-0410">Iron transport</keyword>
<protein>
    <submittedName>
        <fullName evidence="16">TonB-dependent receptor</fullName>
    </submittedName>
</protein>
<feature type="domain" description="TonB-dependent receptor plug" evidence="15">
    <location>
        <begin position="49"/>
        <end position="157"/>
    </location>
</feature>
<evidence type="ECO:0000256" key="4">
    <source>
        <dbReference type="ARBA" id="ARBA00022496"/>
    </source>
</evidence>
<keyword evidence="6" id="KW-0408">Iron</keyword>
<keyword evidence="10 11" id="KW-0998">Cell outer membrane</keyword>
<evidence type="ECO:0000259" key="14">
    <source>
        <dbReference type="Pfam" id="PF00593"/>
    </source>
</evidence>
<evidence type="ECO:0000256" key="6">
    <source>
        <dbReference type="ARBA" id="ARBA00023004"/>
    </source>
</evidence>
<feature type="signal peptide" evidence="13">
    <location>
        <begin position="1"/>
        <end position="21"/>
    </location>
</feature>
<evidence type="ECO:0000256" key="2">
    <source>
        <dbReference type="ARBA" id="ARBA00022448"/>
    </source>
</evidence>
<reference evidence="16" key="1">
    <citation type="submission" date="2019-02" db="EMBL/GenBank/DDBJ databases">
        <authorList>
            <person name="Li S.-H."/>
        </authorList>
    </citation>
    <scope>NUCLEOTIDE SEQUENCE</scope>
    <source>
        <strain evidence="16">IMCC14734</strain>
    </source>
</reference>
<keyword evidence="3 11" id="KW-1134">Transmembrane beta strand</keyword>
<feature type="chain" id="PRO_5045882216" evidence="13">
    <location>
        <begin position="22"/>
        <end position="767"/>
    </location>
</feature>
<sequence>MRKSVTLVLIGWAGFSQLLFAQTEKVDSGKEVVELEEVIVTANRREENLQEVAISVAAFTDEFFKDSGTTNLKQLEQYTPSLKISPITDSRSTSIRIRGIGSPGTNAGIDPSVGIFIDGVYQGRAGMSVADLMDIQRVEILRGPQGTLYGKNTAAGALNIISKAPSEQFEAEVEGVLGNYNAHELRGMVNVPLGDNGHATRLSGYWVERDGLATNTVTGADINDASRYGLKSRTLFAMDNAGDLTITLDYSENDSTCCTPDVLDHEGDGSSLGLPPSAYEAATGIPYDRNADGFDRKIATNVDSVNDVKVYGVAAEWVKELDNETILTWITAYRGYESFSSWDGDFTQYDAVDYFTDVELDQYSTEFRITSPEGDKWDYQVGVFLYGSSMDTVSDNGFTALTGRLFAGGFVFPDGTINTDTNKHETTSAAIFGQTNWTFSEDWKLTLGGRVTYEEKTRVGSQIATGTNALGIDAPPIAGADTFYDDQRDASDFSPTVSLSWFAREGVMLYASASQGFKSGGFNQLRVASGVDPEFDDEQSTNYELGIKSTWLERRLQVNATVFLVEYEDFQSQSFDGGNITVRNAGSMESKGVELDVVYVPNSLATLGLAVGYNDATYSDFKKGECTAAMLFEITGGSPFVPADCVQDLTDKPLDNAPEWTASTYIQLADRFSNNMGWFARLEYNYSDEFYMASDLDESLLQESTELVNARLGIQGPNNKWEVTLWGRNLLDEEYQVVALDAPLMGGFVGINAPPLTYGLTLNYRTN</sequence>
<dbReference type="PROSITE" id="PS52016">
    <property type="entry name" value="TONB_DEPENDENT_REC_3"/>
    <property type="match status" value="1"/>
</dbReference>
<dbReference type="InterPro" id="IPR039426">
    <property type="entry name" value="TonB-dep_rcpt-like"/>
</dbReference>
<name>A0ABT3TEJ4_9GAMM</name>
<evidence type="ECO:0000256" key="12">
    <source>
        <dbReference type="RuleBase" id="RU003357"/>
    </source>
</evidence>
<dbReference type="Pfam" id="PF07715">
    <property type="entry name" value="Plug"/>
    <property type="match status" value="1"/>
</dbReference>
<keyword evidence="7" id="KW-0406">Ion transport</keyword>
<keyword evidence="17" id="KW-1185">Reference proteome</keyword>
<dbReference type="EMBL" id="SHNN01000001">
    <property type="protein sequence ID" value="MCX2980703.1"/>
    <property type="molecule type" value="Genomic_DNA"/>
</dbReference>
<comment type="similarity">
    <text evidence="11 12">Belongs to the TonB-dependent receptor family.</text>
</comment>
<organism evidence="16 17">
    <name type="scientific">Candidatus Litorirhabdus singularis</name>
    <dbReference type="NCBI Taxonomy" id="2518993"/>
    <lineage>
        <taxon>Bacteria</taxon>
        <taxon>Pseudomonadati</taxon>
        <taxon>Pseudomonadota</taxon>
        <taxon>Gammaproteobacteria</taxon>
        <taxon>Cellvibrionales</taxon>
        <taxon>Halieaceae</taxon>
        <taxon>Candidatus Litorirhabdus</taxon>
    </lineage>
</organism>
<proteinExistence type="inferred from homology"/>
<accession>A0ABT3TEJ4</accession>
<evidence type="ECO:0000256" key="11">
    <source>
        <dbReference type="PROSITE-ProRule" id="PRU01360"/>
    </source>
</evidence>
<keyword evidence="16" id="KW-0675">Receptor</keyword>
<evidence type="ECO:0000259" key="15">
    <source>
        <dbReference type="Pfam" id="PF07715"/>
    </source>
</evidence>
<evidence type="ECO:0000256" key="10">
    <source>
        <dbReference type="ARBA" id="ARBA00023237"/>
    </source>
</evidence>
<comment type="subcellular location">
    <subcellularLocation>
        <location evidence="1 11">Cell outer membrane</location>
        <topology evidence="1 11">Multi-pass membrane protein</topology>
    </subcellularLocation>
</comment>
<dbReference type="Pfam" id="PF00593">
    <property type="entry name" value="TonB_dep_Rec_b-barrel"/>
    <property type="match status" value="1"/>
</dbReference>
<evidence type="ECO:0000256" key="9">
    <source>
        <dbReference type="ARBA" id="ARBA00023136"/>
    </source>
</evidence>
<evidence type="ECO:0000256" key="7">
    <source>
        <dbReference type="ARBA" id="ARBA00023065"/>
    </source>
</evidence>
<evidence type="ECO:0000313" key="16">
    <source>
        <dbReference type="EMBL" id="MCX2980703.1"/>
    </source>
</evidence>
<keyword evidence="13" id="KW-0732">Signal</keyword>
<dbReference type="PANTHER" id="PTHR32552:SF81">
    <property type="entry name" value="TONB-DEPENDENT OUTER MEMBRANE RECEPTOR"/>
    <property type="match status" value="1"/>
</dbReference>
<gene>
    <name evidence="16" type="ORF">EYC98_07405</name>
</gene>
<keyword evidence="5 11" id="KW-0812">Transmembrane</keyword>